<evidence type="ECO:0000313" key="4">
    <source>
        <dbReference type="Proteomes" id="UP000034368"/>
    </source>
</evidence>
<organism evidence="3 4">
    <name type="scientific">Candidatus Yanofskybacteria bacterium GW2011_GWB1_45_11</name>
    <dbReference type="NCBI Taxonomy" id="1619026"/>
    <lineage>
        <taxon>Bacteria</taxon>
        <taxon>Candidatus Yanofskyibacteriota</taxon>
    </lineage>
</organism>
<dbReference type="InterPro" id="IPR022880">
    <property type="entry name" value="DNApol_IV"/>
</dbReference>
<dbReference type="GO" id="GO:0003887">
    <property type="term" value="F:DNA-directed DNA polymerase activity"/>
    <property type="evidence" value="ECO:0007669"/>
    <property type="project" value="InterPro"/>
</dbReference>
<dbReference type="EMBL" id="LCKD01000001">
    <property type="protein sequence ID" value="KKT90440.1"/>
    <property type="molecule type" value="Genomic_DNA"/>
</dbReference>
<dbReference type="PANTHER" id="PTHR11076:SF34">
    <property type="entry name" value="PROTEIN UMUC"/>
    <property type="match status" value="1"/>
</dbReference>
<dbReference type="Pfam" id="PF11799">
    <property type="entry name" value="IMS_C"/>
    <property type="match status" value="1"/>
</dbReference>
<protein>
    <submittedName>
        <fullName evidence="3">Polymerase IV protein</fullName>
    </submittedName>
</protein>
<dbReference type="GO" id="GO:0006281">
    <property type="term" value="P:DNA repair"/>
    <property type="evidence" value="ECO:0007669"/>
    <property type="project" value="InterPro"/>
</dbReference>
<dbReference type="CDD" id="cd03586">
    <property type="entry name" value="PolY_Pol_IV_kappa"/>
    <property type="match status" value="1"/>
</dbReference>
<dbReference type="InterPro" id="IPR036775">
    <property type="entry name" value="DNA_pol_Y-fam_lit_finger_sf"/>
</dbReference>
<dbReference type="InterPro" id="IPR017961">
    <property type="entry name" value="DNA_pol_Y-fam_little_finger"/>
</dbReference>
<sequence>MSHISSFPRAIIHIDGDAFFASCEQARNPKLQGKPVITGKERGIAASISYEAKALGITRGMSLHEIKKTCPGVVMLPSDYETYSLLSKRFFMIVRRYTPEVEEYSIDECFADITGMRRTLQMGYPEIAESIKRDLDAALGFTFSVGLGVNKSIAKLGSKWKKPSGLTIIPYQNIPTYLEKLPAVKIWGIGSNTASFLERHRIFTALHFARKHWDWIKTNLSKPFQEIWRELNGEYVFQLETEPKTNYYTIGKTKTFTPPSRDRKYVFSQLSKNIENACIKARRYNLAASGVAFYLRQQDFRHTGLELKLSRLTAIPADLIKLADEHFDEFFYSKTEYRATSVILLGLQEDETAQLDLFGDAIKMTEKKKLYEAVDAVNKKYGKHKLYLASSFLANKYSQHLGDRGDIPERKQNMFLGETKRRRLGIPMFSGE</sequence>
<dbReference type="SUPFAM" id="SSF56672">
    <property type="entry name" value="DNA/RNA polymerases"/>
    <property type="match status" value="1"/>
</dbReference>
<feature type="domain" description="UmuC" evidence="2">
    <location>
        <begin position="11"/>
        <end position="190"/>
    </location>
</feature>
<reference evidence="3 4" key="1">
    <citation type="journal article" date="2015" name="Nature">
        <title>rRNA introns, odd ribosomes, and small enigmatic genomes across a large radiation of phyla.</title>
        <authorList>
            <person name="Brown C.T."/>
            <person name="Hug L.A."/>
            <person name="Thomas B.C."/>
            <person name="Sharon I."/>
            <person name="Castelle C.J."/>
            <person name="Singh A."/>
            <person name="Wilkins M.J."/>
            <person name="Williams K.H."/>
            <person name="Banfield J.F."/>
        </authorList>
    </citation>
    <scope>NUCLEOTIDE SEQUENCE [LARGE SCALE GENOMIC DNA]</scope>
</reference>
<dbReference type="PROSITE" id="PS50173">
    <property type="entry name" value="UMUC"/>
    <property type="match status" value="1"/>
</dbReference>
<dbReference type="AlphaFoldDB" id="A0A0G1L3V1"/>
<dbReference type="GO" id="GO:0005829">
    <property type="term" value="C:cytosol"/>
    <property type="evidence" value="ECO:0007669"/>
    <property type="project" value="TreeGrafter"/>
</dbReference>
<evidence type="ECO:0000313" key="3">
    <source>
        <dbReference type="EMBL" id="KKT90440.1"/>
    </source>
</evidence>
<name>A0A0G1L3V1_9BACT</name>
<comment type="similarity">
    <text evidence="1">Belongs to the DNA polymerase type-Y family.</text>
</comment>
<evidence type="ECO:0000259" key="2">
    <source>
        <dbReference type="PROSITE" id="PS50173"/>
    </source>
</evidence>
<evidence type="ECO:0000256" key="1">
    <source>
        <dbReference type="ARBA" id="ARBA00010945"/>
    </source>
</evidence>
<dbReference type="GO" id="GO:0003684">
    <property type="term" value="F:damaged DNA binding"/>
    <property type="evidence" value="ECO:0007669"/>
    <property type="project" value="InterPro"/>
</dbReference>
<dbReference type="InterPro" id="IPR050116">
    <property type="entry name" value="DNA_polymerase-Y"/>
</dbReference>
<dbReference type="InterPro" id="IPR043502">
    <property type="entry name" value="DNA/RNA_pol_sf"/>
</dbReference>
<dbReference type="PANTHER" id="PTHR11076">
    <property type="entry name" value="DNA REPAIR POLYMERASE UMUC / TRANSFERASE FAMILY MEMBER"/>
    <property type="match status" value="1"/>
</dbReference>
<dbReference type="SUPFAM" id="SSF100879">
    <property type="entry name" value="Lesion bypass DNA polymerase (Y-family), little finger domain"/>
    <property type="match status" value="1"/>
</dbReference>
<dbReference type="Gene3D" id="3.30.1490.100">
    <property type="entry name" value="DNA polymerase, Y-family, little finger domain"/>
    <property type="match status" value="1"/>
</dbReference>
<comment type="caution">
    <text evidence="3">The sequence shown here is derived from an EMBL/GenBank/DDBJ whole genome shotgun (WGS) entry which is preliminary data.</text>
</comment>
<dbReference type="GO" id="GO:0009432">
    <property type="term" value="P:SOS response"/>
    <property type="evidence" value="ECO:0007669"/>
    <property type="project" value="TreeGrafter"/>
</dbReference>
<dbReference type="GO" id="GO:0042276">
    <property type="term" value="P:error-prone translesion synthesis"/>
    <property type="evidence" value="ECO:0007669"/>
    <property type="project" value="TreeGrafter"/>
</dbReference>
<proteinExistence type="inferred from homology"/>
<accession>A0A0G1L3V1</accession>
<dbReference type="Gene3D" id="3.40.1170.60">
    <property type="match status" value="1"/>
</dbReference>
<dbReference type="Proteomes" id="UP000034368">
    <property type="component" value="Unassembled WGS sequence"/>
</dbReference>
<dbReference type="Pfam" id="PF00817">
    <property type="entry name" value="IMS"/>
    <property type="match status" value="1"/>
</dbReference>
<gene>
    <name evidence="3" type="ORF">UW90_C0001G0028</name>
</gene>
<dbReference type="InterPro" id="IPR001126">
    <property type="entry name" value="UmuC"/>
</dbReference>
<dbReference type="Gene3D" id="3.30.70.270">
    <property type="match status" value="1"/>
</dbReference>
<dbReference type="InterPro" id="IPR043128">
    <property type="entry name" value="Rev_trsase/Diguanyl_cyclase"/>
</dbReference>